<dbReference type="EMBL" id="RAYI01000012">
    <property type="protein sequence ID" value="RLT73902.1"/>
    <property type="molecule type" value="Genomic_DNA"/>
</dbReference>
<organism evidence="1 2">
    <name type="scientific">Parabacteroides distasonis</name>
    <dbReference type="NCBI Taxonomy" id="823"/>
    <lineage>
        <taxon>Bacteria</taxon>
        <taxon>Pseudomonadati</taxon>
        <taxon>Bacteroidota</taxon>
        <taxon>Bacteroidia</taxon>
        <taxon>Bacteroidales</taxon>
        <taxon>Tannerellaceae</taxon>
        <taxon>Parabacteroides</taxon>
    </lineage>
</organism>
<accession>A0A3L7ZSH7</accession>
<dbReference type="AlphaFoldDB" id="A0A3L7ZSH7"/>
<dbReference type="OrthoDB" id="1073855at2"/>
<evidence type="ECO:0000313" key="2">
    <source>
        <dbReference type="Proteomes" id="UP000278164"/>
    </source>
</evidence>
<protein>
    <submittedName>
        <fullName evidence="1">Molybdenum ABC transporter ATP-binding protein</fullName>
    </submittedName>
</protein>
<dbReference type="RefSeq" id="WP_121735704.1">
    <property type="nucleotide sequence ID" value="NZ_QXXG01000003.1"/>
</dbReference>
<sequence>MKAIATKFVKWDIQPLENLQGSKVYNLRLKLNNNGKLSREEKDWITEQVNHNTYFRSAIPLLGWRFDFSDVLKTFLVRQYGRWTEYRAMDKTALRKTLFGRIEKIIEINK</sequence>
<dbReference type="Proteomes" id="UP000278164">
    <property type="component" value="Unassembled WGS sequence"/>
</dbReference>
<reference evidence="1 2" key="1">
    <citation type="submission" date="2018-09" db="EMBL/GenBank/DDBJ databases">
        <title>Murine metabolic-syndrome-specific gut microbial biobank.</title>
        <authorList>
            <person name="Liu C."/>
        </authorList>
    </citation>
    <scope>NUCLEOTIDE SEQUENCE [LARGE SCALE GENOMIC DNA]</scope>
    <source>
        <strain evidence="1 2">8-P5</strain>
    </source>
</reference>
<gene>
    <name evidence="1" type="ORF">D7V78_07640</name>
</gene>
<keyword evidence="1" id="KW-0067">ATP-binding</keyword>
<proteinExistence type="predicted"/>
<name>A0A3L7ZSH7_PARDI</name>
<dbReference type="GO" id="GO:0005524">
    <property type="term" value="F:ATP binding"/>
    <property type="evidence" value="ECO:0007669"/>
    <property type="project" value="UniProtKB-KW"/>
</dbReference>
<evidence type="ECO:0000313" key="1">
    <source>
        <dbReference type="EMBL" id="RLT73902.1"/>
    </source>
</evidence>
<keyword evidence="1" id="KW-0547">Nucleotide-binding</keyword>
<comment type="caution">
    <text evidence="1">The sequence shown here is derived from an EMBL/GenBank/DDBJ whole genome shotgun (WGS) entry which is preliminary data.</text>
</comment>